<evidence type="ECO:0000313" key="2">
    <source>
        <dbReference type="EnsemblMetazoa" id="AFAF004428-PA"/>
    </source>
</evidence>
<accession>A0A182Q775</accession>
<evidence type="ECO:0000256" key="1">
    <source>
        <dbReference type="SAM" id="MobiDB-lite"/>
    </source>
</evidence>
<reference evidence="2" key="2">
    <citation type="submission" date="2020-05" db="UniProtKB">
        <authorList>
            <consortium name="EnsemblMetazoa"/>
        </authorList>
    </citation>
    <scope>IDENTIFICATION</scope>
    <source>
        <strain evidence="2">FAR1</strain>
    </source>
</reference>
<proteinExistence type="predicted"/>
<name>A0A182Q775_9DIPT</name>
<dbReference type="VEuPathDB" id="VectorBase:AFAF004428"/>
<reference evidence="3" key="1">
    <citation type="submission" date="2014-01" db="EMBL/GenBank/DDBJ databases">
        <title>The Genome Sequence of Anopheles farauti FAR1 (V2).</title>
        <authorList>
            <consortium name="The Broad Institute Genomics Platform"/>
            <person name="Neafsey D.E."/>
            <person name="Besansky N."/>
            <person name="Howell P."/>
            <person name="Walton C."/>
            <person name="Young S.K."/>
            <person name="Zeng Q."/>
            <person name="Gargeya S."/>
            <person name="Fitzgerald M."/>
            <person name="Haas B."/>
            <person name="Abouelleil A."/>
            <person name="Allen A.W."/>
            <person name="Alvarado L."/>
            <person name="Arachchi H.M."/>
            <person name="Berlin A.M."/>
            <person name="Chapman S.B."/>
            <person name="Gainer-Dewar J."/>
            <person name="Goldberg J."/>
            <person name="Griggs A."/>
            <person name="Gujja S."/>
            <person name="Hansen M."/>
            <person name="Howarth C."/>
            <person name="Imamovic A."/>
            <person name="Ireland A."/>
            <person name="Larimer J."/>
            <person name="McCowan C."/>
            <person name="Murphy C."/>
            <person name="Pearson M."/>
            <person name="Poon T.W."/>
            <person name="Priest M."/>
            <person name="Roberts A."/>
            <person name="Saif S."/>
            <person name="Shea T."/>
            <person name="Sisk P."/>
            <person name="Sykes S."/>
            <person name="Wortman J."/>
            <person name="Nusbaum C."/>
            <person name="Birren B."/>
        </authorList>
    </citation>
    <scope>NUCLEOTIDE SEQUENCE [LARGE SCALE GENOMIC DNA]</scope>
    <source>
        <strain evidence="3">FAR1</strain>
    </source>
</reference>
<dbReference type="EMBL" id="AXCN02002441">
    <property type="status" value="NOT_ANNOTATED_CDS"/>
    <property type="molecule type" value="Genomic_DNA"/>
</dbReference>
<sequence length="513" mass="58286">MLLINKPTPPHTVHRCIWTARNDLNQLKITPTSGRKQPAKAMAWMNERSDNKTDSILEILASKRLLIDHLEVLEECFQHLVVAKQNTVNCRKSTFSRWPFKTACVGSVLAVAISTSLNEDEILVNCVENCKAAIIDICRFLKTLEERTVILNEYDYAYEPMESLDNCDVFRQEAASQSQAKQLYNIFLYIQSHCLLRVALAIGSDAELSLLADEVNQLVRCLSQRANDTSKLLTLKSLTRENRIEQANDRKQPVSKDVLSIRNQSLDLSVRLATTLKHMTAMDELLCTITGSVSTNDRARLEEAESELAFIHSNLLTRSDECERLLISVKKLLNHVEEDTNLDEEALDLNLVQNGTENGNPCGEDRSPEPHEQDEFFIQLGTEGDECDVDPGTTQETLHTEEELIAKRLMKKQFRPVLLQLRERLEPIDRSFKLREKDAMKRKGIELPEETEPTRATPSGTDSDTSDDEDEPRVKRSQQRYDDVRNFLASKNQINFLSGLPAGGMQLEECILE</sequence>
<feature type="region of interest" description="Disordered" evidence="1">
    <location>
        <begin position="439"/>
        <end position="482"/>
    </location>
</feature>
<evidence type="ECO:0000313" key="3">
    <source>
        <dbReference type="Proteomes" id="UP000075886"/>
    </source>
</evidence>
<organism evidence="2 3">
    <name type="scientific">Anopheles farauti</name>
    <dbReference type="NCBI Taxonomy" id="69004"/>
    <lineage>
        <taxon>Eukaryota</taxon>
        <taxon>Metazoa</taxon>
        <taxon>Ecdysozoa</taxon>
        <taxon>Arthropoda</taxon>
        <taxon>Hexapoda</taxon>
        <taxon>Insecta</taxon>
        <taxon>Pterygota</taxon>
        <taxon>Neoptera</taxon>
        <taxon>Endopterygota</taxon>
        <taxon>Diptera</taxon>
        <taxon>Nematocera</taxon>
        <taxon>Culicoidea</taxon>
        <taxon>Culicidae</taxon>
        <taxon>Anophelinae</taxon>
        <taxon>Anopheles</taxon>
    </lineage>
</organism>
<dbReference type="AlphaFoldDB" id="A0A182Q775"/>
<protein>
    <recommendedName>
        <fullName evidence="4">Vezatin</fullName>
    </recommendedName>
</protein>
<keyword evidence="3" id="KW-1185">Reference proteome</keyword>
<evidence type="ECO:0008006" key="4">
    <source>
        <dbReference type="Google" id="ProtNLM"/>
    </source>
</evidence>
<dbReference type="Proteomes" id="UP000075886">
    <property type="component" value="Unassembled WGS sequence"/>
</dbReference>
<dbReference type="EnsemblMetazoa" id="AFAF004428-RA">
    <property type="protein sequence ID" value="AFAF004428-PA"/>
    <property type="gene ID" value="AFAF004428"/>
</dbReference>